<dbReference type="PROSITE" id="PS51762">
    <property type="entry name" value="GH16_2"/>
    <property type="match status" value="1"/>
</dbReference>
<dbReference type="Pfam" id="PF02368">
    <property type="entry name" value="Big_2"/>
    <property type="match status" value="5"/>
</dbReference>
<dbReference type="Pfam" id="PF18962">
    <property type="entry name" value="Por_Secre_tail"/>
    <property type="match status" value="1"/>
</dbReference>
<comment type="caution">
    <text evidence="6">The sequence shown here is derived from an EMBL/GenBank/DDBJ whole genome shotgun (WGS) entry which is preliminary data.</text>
</comment>
<dbReference type="EMBL" id="JRYR02000001">
    <property type="protein sequence ID" value="OHX67171.1"/>
    <property type="molecule type" value="Genomic_DNA"/>
</dbReference>
<gene>
    <name evidence="6" type="ORF">NH26_12895</name>
</gene>
<dbReference type="Gene3D" id="2.60.120.260">
    <property type="entry name" value="Galactose-binding domain-like"/>
    <property type="match status" value="2"/>
</dbReference>
<evidence type="ECO:0000313" key="6">
    <source>
        <dbReference type="EMBL" id="OHX67171.1"/>
    </source>
</evidence>
<dbReference type="InterPro" id="IPR008964">
    <property type="entry name" value="Invasin/intimin_cell_adhesion"/>
</dbReference>
<protein>
    <recommendedName>
        <fullName evidence="8">Carbohydrate-binding protein</fullName>
    </recommendedName>
</protein>
<dbReference type="OrthoDB" id="177731at2"/>
<evidence type="ECO:0000256" key="2">
    <source>
        <dbReference type="ARBA" id="ARBA00022729"/>
    </source>
</evidence>
<dbReference type="SUPFAM" id="SSF49785">
    <property type="entry name" value="Galactose-binding domain-like"/>
    <property type="match status" value="2"/>
</dbReference>
<proteinExistence type="inferred from homology"/>
<evidence type="ECO:0000256" key="3">
    <source>
        <dbReference type="SAM" id="SignalP"/>
    </source>
</evidence>
<accession>A0A1S1Z1Q3</accession>
<dbReference type="SMART" id="SM00635">
    <property type="entry name" value="BID_2"/>
    <property type="match status" value="5"/>
</dbReference>
<feature type="domain" description="CBM6" evidence="4">
    <location>
        <begin position="685"/>
        <end position="807"/>
    </location>
</feature>
<dbReference type="GO" id="GO:0004553">
    <property type="term" value="F:hydrolase activity, hydrolyzing O-glycosyl compounds"/>
    <property type="evidence" value="ECO:0007669"/>
    <property type="project" value="InterPro"/>
</dbReference>
<keyword evidence="2 3" id="KW-0732">Signal</keyword>
<dbReference type="Pfam" id="PF03422">
    <property type="entry name" value="CBM_6"/>
    <property type="match status" value="2"/>
</dbReference>
<feature type="domain" description="CBM6" evidence="4">
    <location>
        <begin position="907"/>
        <end position="1035"/>
    </location>
</feature>
<feature type="domain" description="GH16" evidence="5">
    <location>
        <begin position="23"/>
        <end position="319"/>
    </location>
</feature>
<name>A0A1S1Z1Q3_FLAPC</name>
<evidence type="ECO:0000313" key="7">
    <source>
        <dbReference type="Proteomes" id="UP000179797"/>
    </source>
</evidence>
<dbReference type="Proteomes" id="UP000179797">
    <property type="component" value="Unassembled WGS sequence"/>
</dbReference>
<dbReference type="SUPFAM" id="SSF49373">
    <property type="entry name" value="Invasin/intimin cell-adhesion fragments"/>
    <property type="match status" value="5"/>
</dbReference>
<evidence type="ECO:0000259" key="5">
    <source>
        <dbReference type="PROSITE" id="PS51762"/>
    </source>
</evidence>
<keyword evidence="7" id="KW-1185">Reference proteome</keyword>
<dbReference type="Gene3D" id="2.60.40.1080">
    <property type="match status" value="5"/>
</dbReference>
<dbReference type="SMART" id="SM00606">
    <property type="entry name" value="CBD_IV"/>
    <property type="match status" value="2"/>
</dbReference>
<dbReference type="STRING" id="915059.NH26_12895"/>
<evidence type="ECO:0000256" key="1">
    <source>
        <dbReference type="ARBA" id="ARBA00006865"/>
    </source>
</evidence>
<dbReference type="PROSITE" id="PS51175">
    <property type="entry name" value="CBM6"/>
    <property type="match status" value="2"/>
</dbReference>
<reference evidence="6 7" key="1">
    <citation type="journal article" date="2012" name="Int. J. Syst. Evol. Microbiol.">
        <title>Flammeovirga pacifica sp. nov., isolated from deep-sea sediment.</title>
        <authorList>
            <person name="Xu H."/>
            <person name="Fu Y."/>
            <person name="Yang N."/>
            <person name="Ding Z."/>
            <person name="Lai Q."/>
            <person name="Zeng R."/>
        </authorList>
    </citation>
    <scope>NUCLEOTIDE SEQUENCE [LARGE SCALE GENOMIC DNA]</scope>
    <source>
        <strain evidence="7">DSM 24597 / LMG 26175 / WPAGA1</strain>
    </source>
</reference>
<evidence type="ECO:0008006" key="8">
    <source>
        <dbReference type="Google" id="ProtNLM"/>
    </source>
</evidence>
<dbReference type="InterPro" id="IPR013320">
    <property type="entry name" value="ConA-like_dom_sf"/>
</dbReference>
<dbReference type="InterPro" id="IPR003343">
    <property type="entry name" value="Big_2"/>
</dbReference>
<dbReference type="GO" id="GO:0005975">
    <property type="term" value="P:carbohydrate metabolic process"/>
    <property type="evidence" value="ECO:0007669"/>
    <property type="project" value="InterPro"/>
</dbReference>
<dbReference type="InterPro" id="IPR026444">
    <property type="entry name" value="Secre_tail"/>
</dbReference>
<feature type="chain" id="PRO_5010280363" description="Carbohydrate-binding protein" evidence="3">
    <location>
        <begin position="22"/>
        <end position="1127"/>
    </location>
</feature>
<dbReference type="NCBIfam" id="TIGR04183">
    <property type="entry name" value="Por_Secre_tail"/>
    <property type="match status" value="1"/>
</dbReference>
<dbReference type="AlphaFoldDB" id="A0A1S1Z1Q3"/>
<dbReference type="Gene3D" id="2.60.120.200">
    <property type="match status" value="1"/>
</dbReference>
<feature type="signal peptide" evidence="3">
    <location>
        <begin position="1"/>
        <end position="21"/>
    </location>
</feature>
<dbReference type="InterPro" id="IPR005084">
    <property type="entry name" value="CBM6"/>
</dbReference>
<dbReference type="InterPro" id="IPR000757">
    <property type="entry name" value="Beta-glucanase-like"/>
</dbReference>
<dbReference type="InterPro" id="IPR008979">
    <property type="entry name" value="Galactose-bd-like_sf"/>
</dbReference>
<organism evidence="6 7">
    <name type="scientific">Flammeovirga pacifica</name>
    <dbReference type="NCBI Taxonomy" id="915059"/>
    <lineage>
        <taxon>Bacteria</taxon>
        <taxon>Pseudomonadati</taxon>
        <taxon>Bacteroidota</taxon>
        <taxon>Cytophagia</taxon>
        <taxon>Cytophagales</taxon>
        <taxon>Flammeovirgaceae</taxon>
        <taxon>Flammeovirga</taxon>
    </lineage>
</organism>
<dbReference type="RefSeq" id="WP_044225766.1">
    <property type="nucleotide sequence ID" value="NZ_JRYR02000001.1"/>
</dbReference>
<comment type="similarity">
    <text evidence="1">Belongs to the glycosyl hydrolase 16 family.</text>
</comment>
<evidence type="ECO:0000259" key="4">
    <source>
        <dbReference type="PROSITE" id="PS51175"/>
    </source>
</evidence>
<dbReference type="CDD" id="cd04079">
    <property type="entry name" value="CBM6_agarase-like"/>
    <property type="match status" value="2"/>
</dbReference>
<sequence length="1127" mass="121267">MKTLQLFVISALCLFTLNTYAQNDWDGVPIPADLPDGMIWELDPVSDGFNYESNSSNRGEEFDDRWNELYINGFSGPSATSYHKDHVWTSDGNLVIHAAKDNQNIIYTGCISSKKAFSYPMFMEAKVRQPSCMLAANIWMISQDETEELDMLESYPNVQEDGGWLDQRIHLSHHTFIRDPFQDYQPRDEHGVKGTWYWEEDRTSWHDDWLRIGVYWVNPNHVEYYINGKWVRTMKSHEHSYLDEKGEVQTVYTEFDALDKFGYTEGTGLSKPQHIIINMEQQDWLTALNVWPTDEDLDDANGRNFYLIDWVRLYNVIPETGVVAVEGVTVSEQEIILQPGETFDLDHVILPANATKKAVSWTTSNPMIATVNGEGVVRAISSGIVTADVITQDGEFFARCKVEVVGDAIPNPVQSIEITETALELNVGQDITIDPIFTPADATDQRVLWESSNSSVAFVGANGLIAPLKAGTTTISVTAQDGGHTDHIEVTVIDLPVDTVDVTGISITPLAGNVEEGDVLSLSTEITPADATNQSVGWSSSNEAIATVSPNGTVTGVAMGEVTITATSSDGGFTATATITVTEKVCVPETPSVVITSSVTSAKINECIQLSTQTVGETCDGTTLDQTVSYVSSNTSVATVDNNGSVCFVSEGTANITITSIEGGESVSLLVTGTADDVITPPTGLVIEAESFVATGGTYGGFETYSVNGVTATNYNQTGDWAEYNVEASGEYEVEYFVGTSVSGAAIKIYVDNVEVGSDAVPNVGNWDNFTSVKSTHKINLTGSNTIKLEGAGTNGWEWNMDYFVITPTSTEVPQPIAVTGVTLNSSSIDLTVGGNATLVESVSPSNADDKSVTWSSSNDAVATVSNGVVTAVSEGSATITVITNDGNFTASSMVTVTSIIVEDEEFTVEAELFTSTGGTINDAAWGGPGLGVNTTSTNINWVNSGDWTEYSVVVPATGVYSIEYLISTPQNDAQITIEIDGQTSVTNVPNNGQWDSYSALSGGTISLTAGTHILKVTASGSSSWQWNLDKIIFRTLSAARFSNVALPDYSEVVLYPVPVSKVLNIKGLPQGEYSVSIMNISGIPVSKQIVDATSKAVVDVSRLGTGIYFIRVLGNGIDIRKKISIR</sequence>
<dbReference type="SUPFAM" id="SSF49899">
    <property type="entry name" value="Concanavalin A-like lectins/glucanases"/>
    <property type="match status" value="1"/>
</dbReference>
<dbReference type="InterPro" id="IPR006584">
    <property type="entry name" value="Cellulose-bd_IV"/>
</dbReference>
<dbReference type="GO" id="GO:0030246">
    <property type="term" value="F:carbohydrate binding"/>
    <property type="evidence" value="ECO:0007669"/>
    <property type="project" value="InterPro"/>
</dbReference>